<evidence type="ECO:0000313" key="2">
    <source>
        <dbReference type="Proteomes" id="UP000307720"/>
    </source>
</evidence>
<protein>
    <submittedName>
        <fullName evidence="1">Uncharacterized protein</fullName>
    </submittedName>
</protein>
<gene>
    <name evidence="1" type="ORF">E5357_15650</name>
</gene>
<accession>A0AC61QVL0</accession>
<sequence length="186" mass="20611">MKRVVIVLGLCALLGGCGRRELEDRRFPTVLTAETGNIKAQEEERQAQDSKYIDYGHVKAVILSRETAENGQMLREILSYLENNPVFARNILIYVGDEETLEAAKKKEEDTGIYLEDLAKNQPGDGALELPLKDLLNYLHNGEASIKLPALYTENGKILPGGSIELRQEAASASNVPIPRKTGFKE</sequence>
<name>A0AC61QVL0_9FIRM</name>
<proteinExistence type="predicted"/>
<dbReference type="Proteomes" id="UP000307720">
    <property type="component" value="Unassembled WGS sequence"/>
</dbReference>
<keyword evidence="2" id="KW-1185">Reference proteome</keyword>
<comment type="caution">
    <text evidence="1">The sequence shown here is derived from an EMBL/GenBank/DDBJ whole genome shotgun (WGS) entry which is preliminary data.</text>
</comment>
<evidence type="ECO:0000313" key="1">
    <source>
        <dbReference type="EMBL" id="TGX96600.1"/>
    </source>
</evidence>
<organism evidence="1 2">
    <name type="scientific">Hominisplanchenecus murintestinalis</name>
    <dbReference type="NCBI Taxonomy" id="2941517"/>
    <lineage>
        <taxon>Bacteria</taxon>
        <taxon>Bacillati</taxon>
        <taxon>Bacillota</taxon>
        <taxon>Clostridia</taxon>
        <taxon>Lachnospirales</taxon>
        <taxon>Lachnospiraceae</taxon>
        <taxon>Hominisplanchenecus</taxon>
    </lineage>
</organism>
<reference evidence="1" key="1">
    <citation type="submission" date="2019-04" db="EMBL/GenBank/DDBJ databases">
        <title>Microbes associate with the intestines of laboratory mice.</title>
        <authorList>
            <person name="Navarre W."/>
            <person name="Wong E."/>
            <person name="Huang K."/>
            <person name="Tropini C."/>
            <person name="Ng K."/>
            <person name="Yu B."/>
        </authorList>
    </citation>
    <scope>NUCLEOTIDE SEQUENCE</scope>
    <source>
        <strain evidence="1">NM72_1-8</strain>
    </source>
</reference>
<dbReference type="EMBL" id="SRZB01000055">
    <property type="protein sequence ID" value="TGX96600.1"/>
    <property type="molecule type" value="Genomic_DNA"/>
</dbReference>